<accession>A0A941IWB2</accession>
<dbReference type="Proteomes" id="UP000679220">
    <property type="component" value="Unassembled WGS sequence"/>
</dbReference>
<evidence type="ECO:0000256" key="2">
    <source>
        <dbReference type="ARBA" id="ARBA00023136"/>
    </source>
</evidence>
<evidence type="ECO:0000313" key="4">
    <source>
        <dbReference type="EMBL" id="MBR8535651.1"/>
    </source>
</evidence>
<reference evidence="4" key="2">
    <citation type="submission" date="2021-04" db="EMBL/GenBank/DDBJ databases">
        <authorList>
            <person name="Zhang T."/>
            <person name="Zhang Y."/>
            <person name="Lu D."/>
            <person name="Zuo D."/>
            <person name="Du Z."/>
        </authorList>
    </citation>
    <scope>NUCLEOTIDE SEQUENCE</scope>
    <source>
        <strain evidence="4">JR1</strain>
    </source>
</reference>
<feature type="domain" description="Bacterial surface antigen (D15)" evidence="3">
    <location>
        <begin position="92"/>
        <end position="364"/>
    </location>
</feature>
<proteinExistence type="predicted"/>
<evidence type="ECO:0000256" key="1">
    <source>
        <dbReference type="ARBA" id="ARBA00004370"/>
    </source>
</evidence>
<dbReference type="GO" id="GO:0019867">
    <property type="term" value="C:outer membrane"/>
    <property type="evidence" value="ECO:0007669"/>
    <property type="project" value="InterPro"/>
</dbReference>
<protein>
    <submittedName>
        <fullName evidence="4">BamA/TamA family outer membrane protein</fullName>
    </submittedName>
</protein>
<organism evidence="4 5">
    <name type="scientific">Carboxylicivirga sediminis</name>
    <dbReference type="NCBI Taxonomy" id="2006564"/>
    <lineage>
        <taxon>Bacteria</taxon>
        <taxon>Pseudomonadati</taxon>
        <taxon>Bacteroidota</taxon>
        <taxon>Bacteroidia</taxon>
        <taxon>Marinilabiliales</taxon>
        <taxon>Marinilabiliaceae</taxon>
        <taxon>Carboxylicivirga</taxon>
    </lineage>
</organism>
<dbReference type="Gene3D" id="2.40.160.50">
    <property type="entry name" value="membrane protein fhac: a member of the omp85/tpsb transporter family"/>
    <property type="match status" value="1"/>
</dbReference>
<comment type="subcellular location">
    <subcellularLocation>
        <location evidence="1">Membrane</location>
    </subcellularLocation>
</comment>
<reference evidence="4" key="1">
    <citation type="journal article" date="2018" name="Int. J. Syst. Evol. Microbiol.">
        <title>Carboxylicivirga sediminis sp. nov., isolated from coastal sediment.</title>
        <authorList>
            <person name="Wang F.Q."/>
            <person name="Ren L.H."/>
            <person name="Zou R.J."/>
            <person name="Sun Y.Z."/>
            <person name="Liu X.J."/>
            <person name="Jiang F."/>
            <person name="Liu L.J."/>
        </authorList>
    </citation>
    <scope>NUCLEOTIDE SEQUENCE</scope>
    <source>
        <strain evidence="4">JR1</strain>
    </source>
</reference>
<dbReference type="AlphaFoldDB" id="A0A941IWB2"/>
<keyword evidence="2" id="KW-0472">Membrane</keyword>
<gene>
    <name evidence="4" type="ORF">KDU71_08780</name>
</gene>
<dbReference type="Pfam" id="PF01103">
    <property type="entry name" value="Omp85"/>
    <property type="match status" value="1"/>
</dbReference>
<dbReference type="InterPro" id="IPR000184">
    <property type="entry name" value="Bac_surfAg_D15"/>
</dbReference>
<evidence type="ECO:0000313" key="5">
    <source>
        <dbReference type="Proteomes" id="UP000679220"/>
    </source>
</evidence>
<comment type="caution">
    <text evidence="4">The sequence shown here is derived from an EMBL/GenBank/DDBJ whole genome shotgun (WGS) entry which is preliminary data.</text>
</comment>
<keyword evidence="5" id="KW-1185">Reference proteome</keyword>
<dbReference type="EMBL" id="JAGTAR010000011">
    <property type="protein sequence ID" value="MBR8535651.1"/>
    <property type="molecule type" value="Genomic_DNA"/>
</dbReference>
<evidence type="ECO:0000259" key="3">
    <source>
        <dbReference type="Pfam" id="PF01103"/>
    </source>
</evidence>
<name>A0A941IWB2_9BACT</name>
<sequence>MTVLTSTAQVDSLGNKILNNLDSLRFAEIERSSFKLMPYIAPSYTPETQFLLSGGGLITFKTHKDKILNLSSIPFSVGYSSNGSFSVRAINVIYWKGDKLRSIGEFQLRDMPDNYWGVGYDNANSVPKTDTTTAYSRNYWRFYQRFLVRTHEKIFVGLVVDINRTRAMDLNQLMLQDEDVLHDGTDIFNTGIGLEVSYDTRDFVQNAYKGVFISGIFTTYAKFLGGNTNYNIIDLDYRQYHAIQRERRTLAWQVKGRFTFSGNTPWTDKSMLGGLDNMRGYTMGRFRDDNMVFSTLEYRHMFKRKKLNKKGNYNSRFGYVAWVGSGSVAPSVNELKDWIPNAGVGLRAELQPRMNIRVDYGWAKGENGFYITFAEVF</sequence>